<keyword evidence="9 12" id="KW-0239">DNA-directed DNA polymerase</keyword>
<evidence type="ECO:0000256" key="5">
    <source>
        <dbReference type="ARBA" id="ARBA00022705"/>
    </source>
</evidence>
<keyword evidence="2 12" id="KW-0515">Mutator protein</keyword>
<dbReference type="InterPro" id="IPR043502">
    <property type="entry name" value="DNA/RNA_pol_sf"/>
</dbReference>
<protein>
    <recommendedName>
        <fullName evidence="12">DNA polymerase IV</fullName>
        <shortName evidence="12">Pol IV</shortName>
        <ecNumber evidence="12">2.7.7.7</ecNumber>
    </recommendedName>
</protein>
<dbReference type="AlphaFoldDB" id="A0A643FCF6"/>
<evidence type="ECO:0000256" key="13">
    <source>
        <dbReference type="SAM" id="MobiDB-lite"/>
    </source>
</evidence>
<dbReference type="Pfam" id="PF11798">
    <property type="entry name" value="IMS_HHH"/>
    <property type="match status" value="1"/>
</dbReference>
<comment type="subcellular location">
    <subcellularLocation>
        <location evidence="12">Cytoplasm</location>
    </subcellularLocation>
</comment>
<gene>
    <name evidence="12 15" type="primary">dinB</name>
    <name evidence="15" type="ORF">F7Q92_11540</name>
</gene>
<evidence type="ECO:0000256" key="2">
    <source>
        <dbReference type="ARBA" id="ARBA00022457"/>
    </source>
</evidence>
<reference evidence="15 16" key="1">
    <citation type="submission" date="2019-09" db="EMBL/GenBank/DDBJ databases">
        <title>Draft genome sequences of 48 bacterial type strains from the CCUG.</title>
        <authorList>
            <person name="Tunovic T."/>
            <person name="Pineiro-Iglesias B."/>
            <person name="Unosson C."/>
            <person name="Inganas E."/>
            <person name="Ohlen M."/>
            <person name="Cardew S."/>
            <person name="Jensie-Markopoulos S."/>
            <person name="Salva-Serra F."/>
            <person name="Jaen-Luchoro D."/>
            <person name="Karlsson R."/>
            <person name="Svensson-Stadler L."/>
            <person name="Chun J."/>
            <person name="Moore E."/>
        </authorList>
    </citation>
    <scope>NUCLEOTIDE SEQUENCE [LARGE SCALE GENOMIC DNA]</scope>
    <source>
        <strain evidence="15 16">CCUG 30977</strain>
    </source>
</reference>
<feature type="binding site" evidence="12">
    <location>
        <position position="127"/>
    </location>
    <ligand>
        <name>Mg(2+)</name>
        <dbReference type="ChEBI" id="CHEBI:18420"/>
    </ligand>
</feature>
<evidence type="ECO:0000256" key="8">
    <source>
        <dbReference type="ARBA" id="ARBA00022842"/>
    </source>
</evidence>
<dbReference type="InterPro" id="IPR017961">
    <property type="entry name" value="DNA_pol_Y-fam_little_finger"/>
</dbReference>
<keyword evidence="8 12" id="KW-0460">Magnesium</keyword>
<dbReference type="GO" id="GO:0006261">
    <property type="term" value="P:DNA-templated DNA replication"/>
    <property type="evidence" value="ECO:0007669"/>
    <property type="project" value="UniProtKB-UniRule"/>
</dbReference>
<dbReference type="InterPro" id="IPR036775">
    <property type="entry name" value="DNA_pol_Y-fam_lit_finger_sf"/>
</dbReference>
<dbReference type="GO" id="GO:0009432">
    <property type="term" value="P:SOS response"/>
    <property type="evidence" value="ECO:0007669"/>
    <property type="project" value="TreeGrafter"/>
</dbReference>
<keyword evidence="4 12" id="KW-0548">Nucleotidyltransferase</keyword>
<dbReference type="SUPFAM" id="SSF56672">
    <property type="entry name" value="DNA/RNA polymerases"/>
    <property type="match status" value="1"/>
</dbReference>
<evidence type="ECO:0000313" key="15">
    <source>
        <dbReference type="EMBL" id="KAB0581591.1"/>
    </source>
</evidence>
<dbReference type="Gene3D" id="3.30.1490.100">
    <property type="entry name" value="DNA polymerase, Y-family, little finger domain"/>
    <property type="match status" value="1"/>
</dbReference>
<dbReference type="InterPro" id="IPR024728">
    <property type="entry name" value="PolY_HhH_motif"/>
</dbReference>
<dbReference type="GO" id="GO:0000287">
    <property type="term" value="F:magnesium ion binding"/>
    <property type="evidence" value="ECO:0007669"/>
    <property type="project" value="UniProtKB-UniRule"/>
</dbReference>
<feature type="region of interest" description="Disordered" evidence="13">
    <location>
        <begin position="384"/>
        <end position="442"/>
    </location>
</feature>
<evidence type="ECO:0000256" key="1">
    <source>
        <dbReference type="ARBA" id="ARBA00010945"/>
    </source>
</evidence>
<keyword evidence="12" id="KW-0963">Cytoplasm</keyword>
<feature type="site" description="Substrate discrimination" evidence="12">
    <location>
        <position position="17"/>
    </location>
</feature>
<keyword evidence="7 12" id="KW-0227">DNA damage</keyword>
<comment type="subunit">
    <text evidence="12">Monomer.</text>
</comment>
<keyword evidence="5 12" id="KW-0235">DNA replication</keyword>
<dbReference type="Gene3D" id="1.10.150.20">
    <property type="entry name" value="5' to 3' exonuclease, C-terminal subdomain"/>
    <property type="match status" value="1"/>
</dbReference>
<feature type="binding site" evidence="12">
    <location>
        <position position="12"/>
    </location>
    <ligand>
        <name>Mg(2+)</name>
        <dbReference type="ChEBI" id="CHEBI:18420"/>
    </ligand>
</feature>
<dbReference type="FunFam" id="3.30.1490.100:FF:000004">
    <property type="entry name" value="DNA polymerase IV"/>
    <property type="match status" value="1"/>
</dbReference>
<name>A0A643FCF6_IDEDE</name>
<dbReference type="GO" id="GO:0042276">
    <property type="term" value="P:error-prone translesion synthesis"/>
    <property type="evidence" value="ECO:0007669"/>
    <property type="project" value="TreeGrafter"/>
</dbReference>
<dbReference type="EMBL" id="VZPB01000024">
    <property type="protein sequence ID" value="KAB0581591.1"/>
    <property type="molecule type" value="Genomic_DNA"/>
</dbReference>
<dbReference type="InterPro" id="IPR022880">
    <property type="entry name" value="DNApol_IV"/>
</dbReference>
<comment type="similarity">
    <text evidence="1 12">Belongs to the DNA polymerase type-Y family.</text>
</comment>
<organism evidence="15 16">
    <name type="scientific">Ideonella dechloratans</name>
    <dbReference type="NCBI Taxonomy" id="36863"/>
    <lineage>
        <taxon>Bacteria</taxon>
        <taxon>Pseudomonadati</taxon>
        <taxon>Pseudomonadota</taxon>
        <taxon>Betaproteobacteria</taxon>
        <taxon>Burkholderiales</taxon>
        <taxon>Sphaerotilaceae</taxon>
        <taxon>Ideonella</taxon>
    </lineage>
</organism>
<dbReference type="HAMAP" id="MF_01113">
    <property type="entry name" value="DNApol_IV"/>
    <property type="match status" value="1"/>
</dbReference>
<dbReference type="PANTHER" id="PTHR11076">
    <property type="entry name" value="DNA REPAIR POLYMERASE UMUC / TRANSFERASE FAMILY MEMBER"/>
    <property type="match status" value="1"/>
</dbReference>
<feature type="domain" description="UmuC" evidence="14">
    <location>
        <begin position="8"/>
        <end position="217"/>
    </location>
</feature>
<dbReference type="GO" id="GO:0005829">
    <property type="term" value="C:cytosol"/>
    <property type="evidence" value="ECO:0007669"/>
    <property type="project" value="TreeGrafter"/>
</dbReference>
<evidence type="ECO:0000256" key="7">
    <source>
        <dbReference type="ARBA" id="ARBA00022763"/>
    </source>
</evidence>
<dbReference type="CDD" id="cd03586">
    <property type="entry name" value="PolY_Pol_IV_kappa"/>
    <property type="match status" value="1"/>
</dbReference>
<comment type="catalytic activity">
    <reaction evidence="11 12">
        <text>DNA(n) + a 2'-deoxyribonucleoside 5'-triphosphate = DNA(n+1) + diphosphate</text>
        <dbReference type="Rhea" id="RHEA:22508"/>
        <dbReference type="Rhea" id="RHEA-COMP:17339"/>
        <dbReference type="Rhea" id="RHEA-COMP:17340"/>
        <dbReference type="ChEBI" id="CHEBI:33019"/>
        <dbReference type="ChEBI" id="CHEBI:61560"/>
        <dbReference type="ChEBI" id="CHEBI:173112"/>
        <dbReference type="EC" id="2.7.7.7"/>
    </reaction>
</comment>
<dbReference type="Pfam" id="PF11799">
    <property type="entry name" value="IMS_C"/>
    <property type="match status" value="1"/>
</dbReference>
<comment type="caution">
    <text evidence="15">The sequence shown here is derived from an EMBL/GenBank/DDBJ whole genome shotgun (WGS) entry which is preliminary data.</text>
</comment>
<evidence type="ECO:0000256" key="12">
    <source>
        <dbReference type="HAMAP-Rule" id="MF_01113"/>
    </source>
</evidence>
<feature type="compositionally biased region" description="Gly residues" evidence="13">
    <location>
        <begin position="431"/>
        <end position="442"/>
    </location>
</feature>
<keyword evidence="12" id="KW-0238">DNA-binding</keyword>
<evidence type="ECO:0000313" key="16">
    <source>
        <dbReference type="Proteomes" id="UP000430120"/>
    </source>
</evidence>
<dbReference type="NCBIfam" id="NF002677">
    <property type="entry name" value="PRK02406.1"/>
    <property type="match status" value="1"/>
</dbReference>
<dbReference type="Proteomes" id="UP000430120">
    <property type="component" value="Unassembled WGS sequence"/>
</dbReference>
<accession>A0A643FCF6</accession>
<evidence type="ECO:0000256" key="4">
    <source>
        <dbReference type="ARBA" id="ARBA00022695"/>
    </source>
</evidence>
<dbReference type="PROSITE" id="PS50173">
    <property type="entry name" value="UMUC"/>
    <property type="match status" value="1"/>
</dbReference>
<keyword evidence="3 12" id="KW-0808">Transferase</keyword>
<evidence type="ECO:0000259" key="14">
    <source>
        <dbReference type="PROSITE" id="PS50173"/>
    </source>
</evidence>
<dbReference type="OrthoDB" id="9808813at2"/>
<dbReference type="Pfam" id="PF00817">
    <property type="entry name" value="IMS"/>
    <property type="match status" value="1"/>
</dbReference>
<evidence type="ECO:0000256" key="9">
    <source>
        <dbReference type="ARBA" id="ARBA00022932"/>
    </source>
</evidence>
<dbReference type="PANTHER" id="PTHR11076:SF33">
    <property type="entry name" value="DNA POLYMERASE KAPPA"/>
    <property type="match status" value="1"/>
</dbReference>
<keyword evidence="10 12" id="KW-0234">DNA repair</keyword>
<evidence type="ECO:0000256" key="11">
    <source>
        <dbReference type="ARBA" id="ARBA00049244"/>
    </source>
</evidence>
<dbReference type="InterPro" id="IPR001126">
    <property type="entry name" value="UmuC"/>
</dbReference>
<dbReference type="Gene3D" id="3.30.70.270">
    <property type="match status" value="1"/>
</dbReference>
<proteinExistence type="inferred from homology"/>
<dbReference type="RefSeq" id="WP_151124293.1">
    <property type="nucleotide sequence ID" value="NZ_CP088081.1"/>
</dbReference>
<comment type="cofactor">
    <cofactor evidence="12">
        <name>Mg(2+)</name>
        <dbReference type="ChEBI" id="CHEBI:18420"/>
    </cofactor>
    <text evidence="12">Binds 2 magnesium ions per subunit.</text>
</comment>
<sequence length="442" mass="48209">MSPPRRLIAHLDMDAFYASCELLRYPELRGRPVVIGGGRRHQPEALPDGSRRYARLGDYVGRGVITTATYEARALGIHSAMGLMKAAARAPDAVLLPTDFDLYRRCSRAFKAAVAELAPVIEDRGIDEIYIDLTQVPGAQDPVGHDPLGGVRALAREIKNNVQRATGLSCSIGVTPNKLLSKIASELDKPDGLTVLTMDDLPTRIWPLPVRRVNGIGPKASAKLAALGVNTIGELSRCEPLWLIERFGRSYGAWLHAAAWGRDERPLVTESEPVSISRETTFEHDLHAVRDKARLSTLFTELCVRVAEDLHRKGYTGRTVGIKLRYEDFKTVTRDLTLPQPTADAAEIRHAAGLCLKRVDLRRRLRLLGVRVANLQRADAPLAPSVKRSARPNRALVPQPANVLTTGQGGLPPMAAERDLFEEFDPPAPGGARGSVGGLAGR</sequence>
<dbReference type="Gene3D" id="3.40.1170.60">
    <property type="match status" value="1"/>
</dbReference>
<dbReference type="GO" id="GO:0003684">
    <property type="term" value="F:damaged DNA binding"/>
    <property type="evidence" value="ECO:0007669"/>
    <property type="project" value="InterPro"/>
</dbReference>
<evidence type="ECO:0000256" key="10">
    <source>
        <dbReference type="ARBA" id="ARBA00023204"/>
    </source>
</evidence>
<evidence type="ECO:0000256" key="3">
    <source>
        <dbReference type="ARBA" id="ARBA00022679"/>
    </source>
</evidence>
<evidence type="ECO:0000256" key="6">
    <source>
        <dbReference type="ARBA" id="ARBA00022723"/>
    </source>
</evidence>
<dbReference type="InterPro" id="IPR050116">
    <property type="entry name" value="DNA_polymerase-Y"/>
</dbReference>
<keyword evidence="6 12" id="KW-0479">Metal-binding</keyword>
<dbReference type="GO" id="GO:0003887">
    <property type="term" value="F:DNA-directed DNA polymerase activity"/>
    <property type="evidence" value="ECO:0007669"/>
    <property type="project" value="UniProtKB-UniRule"/>
</dbReference>
<comment type="function">
    <text evidence="12">Poorly processive, error-prone DNA polymerase involved in untargeted mutagenesis. Copies undamaged DNA at stalled replication forks, which arise in vivo from mismatched or misaligned primer ends. These misaligned primers can be extended by PolIV. Exhibits no 3'-5' exonuclease (proofreading) activity. May be involved in translesional synthesis, in conjunction with the beta clamp from PolIII.</text>
</comment>
<dbReference type="GO" id="GO:0006281">
    <property type="term" value="P:DNA repair"/>
    <property type="evidence" value="ECO:0007669"/>
    <property type="project" value="UniProtKB-UniRule"/>
</dbReference>
<dbReference type="SUPFAM" id="SSF100879">
    <property type="entry name" value="Lesion bypass DNA polymerase (Y-family), little finger domain"/>
    <property type="match status" value="1"/>
</dbReference>
<feature type="active site" evidence="12">
    <location>
        <position position="128"/>
    </location>
</feature>
<dbReference type="EC" id="2.7.7.7" evidence="12"/>
<keyword evidence="16" id="KW-1185">Reference proteome</keyword>
<dbReference type="InterPro" id="IPR043128">
    <property type="entry name" value="Rev_trsase/Diguanyl_cyclase"/>
</dbReference>